<feature type="non-terminal residue" evidence="2">
    <location>
        <position position="1"/>
    </location>
</feature>
<accession>A0A843X4U1</accession>
<dbReference type="Proteomes" id="UP000652761">
    <property type="component" value="Unassembled WGS sequence"/>
</dbReference>
<feature type="non-terminal residue" evidence="2">
    <location>
        <position position="62"/>
    </location>
</feature>
<dbReference type="EMBL" id="NMUH01005931">
    <property type="protein sequence ID" value="MQM14031.1"/>
    <property type="molecule type" value="Genomic_DNA"/>
</dbReference>
<proteinExistence type="predicted"/>
<comment type="caution">
    <text evidence="2">The sequence shown here is derived from an EMBL/GenBank/DDBJ whole genome shotgun (WGS) entry which is preliminary data.</text>
</comment>
<sequence>CGLTCSHREDTTWSGGNIVWAPYFACVAKLISLVRLRPGRGRRTHVRHVIGLTGLNDEDRHR</sequence>
<keyword evidence="1" id="KW-1133">Transmembrane helix</keyword>
<evidence type="ECO:0000256" key="1">
    <source>
        <dbReference type="SAM" id="Phobius"/>
    </source>
</evidence>
<keyword evidence="1" id="KW-0812">Transmembrane</keyword>
<organism evidence="2 3">
    <name type="scientific">Colocasia esculenta</name>
    <name type="common">Wild taro</name>
    <name type="synonym">Arum esculentum</name>
    <dbReference type="NCBI Taxonomy" id="4460"/>
    <lineage>
        <taxon>Eukaryota</taxon>
        <taxon>Viridiplantae</taxon>
        <taxon>Streptophyta</taxon>
        <taxon>Embryophyta</taxon>
        <taxon>Tracheophyta</taxon>
        <taxon>Spermatophyta</taxon>
        <taxon>Magnoliopsida</taxon>
        <taxon>Liliopsida</taxon>
        <taxon>Araceae</taxon>
        <taxon>Aroideae</taxon>
        <taxon>Colocasieae</taxon>
        <taxon>Colocasia</taxon>
    </lineage>
</organism>
<evidence type="ECO:0000313" key="2">
    <source>
        <dbReference type="EMBL" id="MQM14031.1"/>
    </source>
</evidence>
<name>A0A843X4U1_COLES</name>
<keyword evidence="3" id="KW-1185">Reference proteome</keyword>
<evidence type="ECO:0000313" key="3">
    <source>
        <dbReference type="Proteomes" id="UP000652761"/>
    </source>
</evidence>
<keyword evidence="1" id="KW-0472">Membrane</keyword>
<reference evidence="2" key="1">
    <citation type="submission" date="2017-07" db="EMBL/GenBank/DDBJ databases">
        <title>Taro Niue Genome Assembly and Annotation.</title>
        <authorList>
            <person name="Atibalentja N."/>
            <person name="Keating K."/>
            <person name="Fields C.J."/>
        </authorList>
    </citation>
    <scope>NUCLEOTIDE SEQUENCE</scope>
    <source>
        <strain evidence="2">Niue_2</strain>
        <tissue evidence="2">Leaf</tissue>
    </source>
</reference>
<dbReference type="AlphaFoldDB" id="A0A843X4U1"/>
<protein>
    <submittedName>
        <fullName evidence="2">Uncharacterized protein</fullName>
    </submittedName>
</protein>
<feature type="transmembrane region" description="Helical" evidence="1">
    <location>
        <begin position="18"/>
        <end position="36"/>
    </location>
</feature>
<gene>
    <name evidence="2" type="ORF">Taro_046961</name>
</gene>